<accession>A0A0A9FPI1</accession>
<dbReference type="AlphaFoldDB" id="A0A0A9FPI1"/>
<organism evidence="1">
    <name type="scientific">Arundo donax</name>
    <name type="common">Giant reed</name>
    <name type="synonym">Donax arundinaceus</name>
    <dbReference type="NCBI Taxonomy" id="35708"/>
    <lineage>
        <taxon>Eukaryota</taxon>
        <taxon>Viridiplantae</taxon>
        <taxon>Streptophyta</taxon>
        <taxon>Embryophyta</taxon>
        <taxon>Tracheophyta</taxon>
        <taxon>Spermatophyta</taxon>
        <taxon>Magnoliopsida</taxon>
        <taxon>Liliopsida</taxon>
        <taxon>Poales</taxon>
        <taxon>Poaceae</taxon>
        <taxon>PACMAD clade</taxon>
        <taxon>Arundinoideae</taxon>
        <taxon>Arundineae</taxon>
        <taxon>Arundo</taxon>
    </lineage>
</organism>
<dbReference type="EMBL" id="GBRH01184732">
    <property type="protein sequence ID" value="JAE13164.1"/>
    <property type="molecule type" value="Transcribed_RNA"/>
</dbReference>
<name>A0A0A9FPI1_ARUDO</name>
<proteinExistence type="predicted"/>
<evidence type="ECO:0000313" key="1">
    <source>
        <dbReference type="EMBL" id="JAE13164.1"/>
    </source>
</evidence>
<protein>
    <submittedName>
        <fullName evidence="1">Uncharacterized protein</fullName>
    </submittedName>
</protein>
<reference evidence="1" key="1">
    <citation type="submission" date="2014-09" db="EMBL/GenBank/DDBJ databases">
        <authorList>
            <person name="Magalhaes I.L.F."/>
            <person name="Oliveira U."/>
            <person name="Santos F.R."/>
            <person name="Vidigal T.H.D.A."/>
            <person name="Brescovit A.D."/>
            <person name="Santos A.J."/>
        </authorList>
    </citation>
    <scope>NUCLEOTIDE SEQUENCE</scope>
    <source>
        <tissue evidence="1">Shoot tissue taken approximately 20 cm above the soil surface</tissue>
    </source>
</reference>
<sequence>MTDVFPVRGYRRRPYFLFSVFGRRCAC</sequence>
<reference evidence="1" key="2">
    <citation type="journal article" date="2015" name="Data Brief">
        <title>Shoot transcriptome of the giant reed, Arundo donax.</title>
        <authorList>
            <person name="Barrero R.A."/>
            <person name="Guerrero F.D."/>
            <person name="Moolhuijzen P."/>
            <person name="Goolsby J.A."/>
            <person name="Tidwell J."/>
            <person name="Bellgard S.E."/>
            <person name="Bellgard M.I."/>
        </authorList>
    </citation>
    <scope>NUCLEOTIDE SEQUENCE</scope>
    <source>
        <tissue evidence="1">Shoot tissue taken approximately 20 cm above the soil surface</tissue>
    </source>
</reference>